<proteinExistence type="predicted"/>
<dbReference type="InterPro" id="IPR029210">
    <property type="entry name" value="PfEMP1_NTS"/>
</dbReference>
<feature type="compositionally biased region" description="Basic and acidic residues" evidence="2">
    <location>
        <begin position="731"/>
        <end position="741"/>
    </location>
</feature>
<feature type="domain" description="Duffy-antigen binding" evidence="5">
    <location>
        <begin position="1649"/>
        <end position="1805"/>
    </location>
</feature>
<feature type="domain" description="Duffy-antigen binding" evidence="5">
    <location>
        <begin position="109"/>
        <end position="300"/>
    </location>
</feature>
<dbReference type="InterPro" id="IPR054595">
    <property type="entry name" value="DBL_C"/>
</dbReference>
<keyword evidence="3" id="KW-1133">Transmembrane helix</keyword>
<feature type="region of interest" description="Disordered" evidence="2">
    <location>
        <begin position="756"/>
        <end position="775"/>
    </location>
</feature>
<evidence type="ECO:0000256" key="1">
    <source>
        <dbReference type="SAM" id="Coils"/>
    </source>
</evidence>
<dbReference type="Gene3D" id="1.10.1900.40">
    <property type="entry name" value="Acidic terminal segments, variant surface antigen of PfEMP1"/>
    <property type="match status" value="2"/>
</dbReference>
<feature type="coiled-coil region" evidence="1">
    <location>
        <begin position="373"/>
        <end position="400"/>
    </location>
</feature>
<dbReference type="FunFam" id="1.10.1900.40:FF:000001">
    <property type="entry name" value="Erythrocyte membrane protein 1"/>
    <property type="match status" value="1"/>
</dbReference>
<gene>
    <name evidence="10" type="ORF">PFLG_01199</name>
</gene>
<feature type="coiled-coil region" evidence="1">
    <location>
        <begin position="659"/>
        <end position="686"/>
    </location>
</feature>
<evidence type="ECO:0000256" key="3">
    <source>
        <dbReference type="SAM" id="Phobius"/>
    </source>
</evidence>
<reference evidence="11" key="1">
    <citation type="submission" date="2015-07" db="EMBL/GenBank/DDBJ databases">
        <title>Annotation of Plasmodium falciparum RAJ116.</title>
        <authorList>
            <consortium name="The Broad Institute Genome Sequencing Platform"/>
            <person name="Volkman S.K."/>
            <person name="Neafsey D.E."/>
            <person name="Dash A.P."/>
            <person name="Chitnis C.E."/>
            <person name="Hartl D.L."/>
            <person name="Young S.K."/>
            <person name="Zeng Q."/>
            <person name="Koehrsen M."/>
            <person name="Alvarado L."/>
            <person name="Berlin A."/>
            <person name="Borenstein D."/>
            <person name="Chapman S.B."/>
            <person name="Chen Z."/>
            <person name="Engels R."/>
            <person name="Freedman E."/>
            <person name="Gellesch M."/>
            <person name="Goldberg J."/>
            <person name="Griggs A."/>
            <person name="Gujja S."/>
            <person name="Heilman E.R."/>
            <person name="Heiman D.I."/>
            <person name="Howarth C."/>
            <person name="Jen D."/>
            <person name="Larson L."/>
            <person name="Mehta T."/>
            <person name="Neiman D."/>
            <person name="Park D."/>
            <person name="Pearson M."/>
            <person name="Roberts A."/>
            <person name="Saif S."/>
            <person name="Shea T."/>
            <person name="Shenoy N."/>
            <person name="Sisk P."/>
            <person name="Stolte C."/>
            <person name="Sykes S."/>
            <person name="Walk T."/>
            <person name="White J."/>
            <person name="Yandava C."/>
            <person name="Haas B."/>
            <person name="Henn M.R."/>
            <person name="Nusbaum C."/>
            <person name="Birren B."/>
        </authorList>
    </citation>
    <scope>NUCLEOTIDE SEQUENCE [LARGE SCALE GENOMIC DNA]</scope>
    <source>
        <strain evidence="11">RAJ116</strain>
    </source>
</reference>
<evidence type="ECO:0000259" key="6">
    <source>
        <dbReference type="Pfam" id="PF15445"/>
    </source>
</evidence>
<evidence type="ECO:0000313" key="10">
    <source>
        <dbReference type="EMBL" id="KNC35932.1"/>
    </source>
</evidence>
<dbReference type="InterPro" id="IPR029211">
    <property type="entry name" value="PfEMP1_ATS"/>
</dbReference>
<dbReference type="Pfam" id="PF18562">
    <property type="entry name" value="CIDR1_gamma"/>
    <property type="match status" value="1"/>
</dbReference>
<keyword evidence="3" id="KW-0472">Membrane</keyword>
<dbReference type="InterPro" id="IPR008602">
    <property type="entry name" value="Duffy-antigen-binding"/>
</dbReference>
<protein>
    <submittedName>
        <fullName evidence="10">Erythrocyte membrane protein 1</fullName>
    </submittedName>
</protein>
<feature type="domain" description="Duffy-antigen binding" evidence="5">
    <location>
        <begin position="846"/>
        <end position="1017"/>
    </location>
</feature>
<dbReference type="GO" id="GO:0046789">
    <property type="term" value="F:host cell surface receptor binding"/>
    <property type="evidence" value="ECO:0007669"/>
    <property type="project" value="InterPro"/>
</dbReference>
<feature type="compositionally biased region" description="Basic and acidic residues" evidence="2">
    <location>
        <begin position="711"/>
        <end position="721"/>
    </location>
</feature>
<evidence type="ECO:0000259" key="5">
    <source>
        <dbReference type="Pfam" id="PF05424"/>
    </source>
</evidence>
<feature type="domain" description="Duffy-binding-like" evidence="4">
    <location>
        <begin position="570"/>
        <end position="713"/>
    </location>
</feature>
<evidence type="ECO:0000256" key="2">
    <source>
        <dbReference type="SAM" id="MobiDB-lite"/>
    </source>
</evidence>
<feature type="domain" description="Plasmodium falciparum erythrocyte membrane protein 1 acidic terminal segment" evidence="6">
    <location>
        <begin position="2364"/>
        <end position="2699"/>
    </location>
</feature>
<evidence type="ECO:0000259" key="7">
    <source>
        <dbReference type="Pfam" id="PF15447"/>
    </source>
</evidence>
<accession>A0A0L0CUJ7</accession>
<sequence length="2759" mass="320329">MAPQSDGRGPSAKDVLEEFGKKIQEIATTKAHTHRNKLKGNLAHAVFLNGKISEHAHSNPCKLNYKFDTNVTSGKSDPCHGRWPIRFSDESRSQCTDNRIKDSTSDTVGACAPYRRLHLCDQNLEQIVPDKIKSTHNLLVDVLLAAKHEGKSLVDNHKEYKDSHKEFDSNICTILARSFADIGDIIRGKDLFLGGRKQEKKKLEANLKKLFEKLYEELKKHDTTIKTTYEKDGPDFYQLREDWWNANRQEVWKAITCEAKTDDKYNVIGPDGKITESNMGQCRNFADVPTNIDYVPQYLRWFDEWTEEFCRKRKKQLQNAKNKCRGNYENGKPKYCSLNGCNCKTTVRGKKKFDYEQECNDCLVACDPFVHWIDNQELEFEKQKKKYKNAINEKELTKETEYGTINNMYAEEFYRELEKQYKTVDSFLKLLNKEKQCENHPEVEEGKKSSIDFNNNETFSHTKICEPCPWCGVQEGGPPWIANHIDSCGNENIISFTDKDTTDISILSTNDENHNILEKLKDFCKNSCNRNIKMEKWRCHYEKKDQSDNCILQNENINTRNQRIMPYEAFFTLWVSRMLNDSIKWRTELNRCIKSGDKTACMKWCINPCECFERWVEQKQKEWISIEHHFDQQANIKPEQRYVFLKLFLQIFFMDKIKKAYGENKVNELNEKLNKLDAQKVTEDTEHSEDAIKILLGHEFDEAESCIDTHEKDECPDKLSDSEDEEDDEEPRTRNPCVDKNDSKFVKVKEIAKKMHRDAKKKMLQNTRGSGGISKLRADASKGKYKDGVDGSKLKGDNICNISTSHSNATGESKNPCHGKDNDHQRFNVGTPWKGVNFVNPKYPEAYMPPRRQHICTSNLEYLQKECGPLTGEGGANVSASFLGDVLLSAKKEGDFIVEKLRSDKSAICNAMKYSFADIGDIIRGRDLWDEDKGAQDMEKNLVTIFGKIKQQLPREIQDKYNDDDKKKPKYKQLREDWWEANRSQVWDAMQCALKSGNEIQCNNHAPYDDYIPQRLRWMTEWSEWYCKIQSQEYEKLVKQCRGCKQKGTNCMNDSQDCKDCKKECDNYTKFIKKWQPQWKQMELKYLMLYLQAKNDARYSLPIGYGDSSDQQMVEFFKELQKVTGDTKLLVPPLATPYSSAEGYVHQEATMNCDTQNQFCKKKHGATSTSTTKEDKEYTFKQPPPEYANACECNTRFPPKKPEVPTIKEKSPCDIVKGILNGQDGTKKIDGCELKDKGTPYPPWKCDANMFEDNKDGPCMPPRRQKLCLHYLTILSDYTKEEKLREAFIKTAAAETFVSWQYYKSKNGDDAKQLEIGTIPPEFLRSMFYTYGDYRDICLDTDISKNVGFVKNAKHNIKSVFSEPGGRSPNGKTRQEWWKKYGEDIWEGMVCALTHVLSGNDKETARTKLTTTYTYSRVKFSEPSGATLSTFAQTPQFLRWMTEWGEHFCREHKVEKGKLAAKCDDCSVDVEGTNCVGKCEECKKQCGIYKKWIETWQGHYEKQKQKYKDDKISYKNDPDINQSPEAYQYLNKKLEKICQSEITSVNCEYKCMEQASSQNGKHMPESLDDTPIEYKQTCSCELPQPPPPPLPEPAPETPKEDACKIAEEILKVEGEKSYKDLCEHKFENGKKSYPGWNCNSSIFKDKEDGACMPPRRQKLYLNKLKEFSGGTSKTELRKAFIECATIETFFSWHKYKKEKENENTIDEDGYLSFGVEEFQKQLEGGTIPEEFKRQMFYTFGDYRDILFGNDIGSDMDEIENKIKNVFPHGGTKNGQERKDFWENDGPHIWDAMVCALSYDTYTKEMNNQLRTNLTTNSGYNDVTLTSGGPNGDTKLDDFSKRPQYFRWLEEWGEDFCRKRKDKFKRIKDECHGLNHSGNKIYCSGDGYDCIGKDLKHNDMFTDLNCRHCGEECRNYKKWIKNKEKEFDTHKNKYKKEFEKLISPSNKEHNKGFHNYLKQNGYTAINSFLESPNHGKQCQGNSDQNNKIDFNNNRETFGPSTYCKACPLYGVTCGRSGCKENNEKVQKNAKRVSTDIPVLIEDGATNDTDQDLEQNCTTYGLYKDLRKQEWKCQYLNGVDQCNINKDVESKYFDNKIPFNVLFERWINDFIQYYNKSKANIRSCIKNEDRTDHICIKGCKNKCECVEKWIEKKENEWEKIKEHYNKQTERYTYNVPYKVKSFLVKLPFNTYAEEAKKVFDNEMNNDDIWGCTGPIECNTEEEKNKYGDFITNLIKRLKEKIISCKEIHNEKNHPNCLYESSKNPEDEYEESPEDPSSDFTSISSRPDFCPKEPEPPAPTMPEEDTTDGDAGIDENVPVPAPAGDQKEEKVPADEAPKLPKKPEKKTPTKPRPMDYRLTDVLLPSAFPLSVGIAFAALSYFLLKKKTKSTIDLLRVINIPKGDYGIPTMKSKNRYVPYKSGQYNGKKYIYMEGDESDDYTYIGDISSSDITSSESEYEDIDINNIYPYKSPKYKTLIDVVLEPSKRDTFNTQSDIPSDTSTNKFTDNEWNQLKQDFISNISQNSQMDLPKNNISGNIQMDTHPHVNILDDSMQEKPFITSIHDRDLHNGEEVTYNINLDDHKNMNFSTNHDNIPPKNDQNDLYTGIDLINDSISGNHNVNIYDELLKRKENELFGTNHTKHTTTNIVAKQTHNDPIVNQINLFHKWLDRHRNMCEQWDKNKKEELLDKLNEEWNKENKNNNDMEKYCEPYYNDIYEDDIYYDVDDDKDSVDDKSPVDSNNAYLSNEEQIEMNFVNNKTNELF</sequence>
<feature type="domain" description="Duffy-antigen binding" evidence="5">
    <location>
        <begin position="1257"/>
        <end position="1438"/>
    </location>
</feature>
<dbReference type="Pfam" id="PF03011">
    <property type="entry name" value="PFEMP"/>
    <property type="match status" value="2"/>
</dbReference>
<feature type="compositionally biased region" description="Acidic residues" evidence="2">
    <location>
        <begin position="2299"/>
        <end position="2310"/>
    </location>
</feature>
<dbReference type="Gene3D" id="1.20.1310.20">
    <property type="entry name" value="Duffy-antigen binding domain"/>
    <property type="match status" value="4"/>
</dbReference>
<dbReference type="Proteomes" id="UP000054566">
    <property type="component" value="Unassembled WGS sequence"/>
</dbReference>
<feature type="domain" description="Plasmodium falciparum erythrocyte membrane protein-1 N-terminal segment" evidence="7">
    <location>
        <begin position="11"/>
        <end position="45"/>
    </location>
</feature>
<feature type="domain" description="Duffy-binding-like" evidence="9">
    <location>
        <begin position="1443"/>
        <end position="1558"/>
    </location>
</feature>
<feature type="region of interest" description="Disordered" evidence="2">
    <location>
        <begin position="711"/>
        <end position="741"/>
    </location>
</feature>
<feature type="coiled-coil region" evidence="1">
    <location>
        <begin position="193"/>
        <end position="220"/>
    </location>
</feature>
<dbReference type="Gene3D" id="1.20.58.830">
    <property type="match status" value="4"/>
</dbReference>
<evidence type="ECO:0000259" key="8">
    <source>
        <dbReference type="Pfam" id="PF18562"/>
    </source>
</evidence>
<evidence type="ECO:0000313" key="11">
    <source>
        <dbReference type="Proteomes" id="UP000054566"/>
    </source>
</evidence>
<dbReference type="InterPro" id="IPR004258">
    <property type="entry name" value="DBL"/>
</dbReference>
<feature type="region of interest" description="Disordered" evidence="2">
    <location>
        <begin position="2251"/>
        <end position="2350"/>
    </location>
</feature>
<feature type="compositionally biased region" description="Basic and acidic residues" evidence="2">
    <location>
        <begin position="2322"/>
        <end position="2350"/>
    </location>
</feature>
<feature type="domain" description="Duffy-binding-like" evidence="9">
    <location>
        <begin position="304"/>
        <end position="463"/>
    </location>
</feature>
<dbReference type="InterPro" id="IPR044932">
    <property type="entry name" value="PfEMP1_ATS_sf"/>
</dbReference>
<dbReference type="Pfam" id="PF15445">
    <property type="entry name" value="ATS"/>
    <property type="match status" value="1"/>
</dbReference>
<dbReference type="EMBL" id="GG663959">
    <property type="protein sequence ID" value="KNC35932.1"/>
    <property type="molecule type" value="Genomic_DNA"/>
</dbReference>
<dbReference type="InterPro" id="IPR041480">
    <property type="entry name" value="CIDR1_gamma"/>
</dbReference>
<feature type="transmembrane region" description="Helical" evidence="3">
    <location>
        <begin position="2358"/>
        <end position="2380"/>
    </location>
</feature>
<feature type="domain" description="Duffy-binding-like" evidence="4">
    <location>
        <begin position="2100"/>
        <end position="2249"/>
    </location>
</feature>
<feature type="domain" description="Cysteine-rich interdomain region 1 gamma" evidence="8">
    <location>
        <begin position="2032"/>
        <end position="2084"/>
    </location>
</feature>
<keyword evidence="1" id="KW-0175">Coiled coil</keyword>
<organism evidence="10 11">
    <name type="scientific">Plasmodium falciparum RAJ116</name>
    <dbReference type="NCBI Taxonomy" id="580058"/>
    <lineage>
        <taxon>Eukaryota</taxon>
        <taxon>Sar</taxon>
        <taxon>Alveolata</taxon>
        <taxon>Apicomplexa</taxon>
        <taxon>Aconoidasida</taxon>
        <taxon>Haemosporida</taxon>
        <taxon>Plasmodiidae</taxon>
        <taxon>Plasmodium</taxon>
        <taxon>Plasmodium (Laverania)</taxon>
    </lineage>
</organism>
<feature type="domain" description="Duffy-binding-like" evidence="9">
    <location>
        <begin position="1850"/>
        <end position="1999"/>
    </location>
</feature>
<reference evidence="11" key="2">
    <citation type="submission" date="2015-07" db="EMBL/GenBank/DDBJ databases">
        <title>The genome sequence of Plasmodium falciparum RAJ116.</title>
        <authorList>
            <consortium name="The Broad Institute Genome Sequencing Platform"/>
            <person name="Volkman S.K."/>
            <person name="Neafsey D.E."/>
            <person name="Dash A.P."/>
            <person name="Chitnis C.E."/>
            <person name="Hartl D.L."/>
            <person name="Young S.K."/>
            <person name="Kodira C.D."/>
            <person name="Zeng Q."/>
            <person name="Koehrsen M."/>
            <person name="Godfrey P."/>
            <person name="Alvarado L."/>
            <person name="Berlin A."/>
            <person name="Borenstein D."/>
            <person name="Chen Z."/>
            <person name="Engels R."/>
            <person name="Freedman E."/>
            <person name="Gellesch M."/>
            <person name="Goldberg J."/>
            <person name="Griggs A."/>
            <person name="Gujja S."/>
            <person name="Heiman D."/>
            <person name="Hepburn T."/>
            <person name="Howarth C."/>
            <person name="Jen D."/>
            <person name="Larson L."/>
            <person name="Lewis B."/>
            <person name="Mehta T."/>
            <person name="Park D."/>
            <person name="Pearson M."/>
            <person name="Roberts A."/>
            <person name="Saif S."/>
            <person name="Shea T."/>
            <person name="Shenoy N."/>
            <person name="Sisk P."/>
            <person name="Stolte C."/>
            <person name="Sykes S."/>
            <person name="Walk T."/>
            <person name="White J."/>
            <person name="Yandava C."/>
            <person name="Wirth D.F."/>
            <person name="Nusbaum C."/>
            <person name="Birren B."/>
        </authorList>
    </citation>
    <scope>NUCLEOTIDE SEQUENCE [LARGE SCALE GENOMIC DNA]</scope>
    <source>
        <strain evidence="11">RAJ116</strain>
    </source>
</reference>
<dbReference type="Pfam" id="PF15447">
    <property type="entry name" value="NTS"/>
    <property type="match status" value="1"/>
</dbReference>
<feature type="compositionally biased region" description="Acidic residues" evidence="2">
    <location>
        <begin position="2264"/>
        <end position="2274"/>
    </location>
</feature>
<dbReference type="OrthoDB" id="378917at2759"/>
<keyword evidence="3" id="KW-0812">Transmembrane</keyword>
<dbReference type="SUPFAM" id="SSF140924">
    <property type="entry name" value="Duffy binding domain-like"/>
    <property type="match status" value="6"/>
</dbReference>
<dbReference type="Pfam" id="PF05424">
    <property type="entry name" value="Duffy_binding"/>
    <property type="match status" value="4"/>
</dbReference>
<dbReference type="Pfam" id="PF22672">
    <property type="entry name" value="DBL_C"/>
    <property type="match status" value="3"/>
</dbReference>
<dbReference type="GO" id="GO:0016020">
    <property type="term" value="C:membrane"/>
    <property type="evidence" value="ECO:0007669"/>
    <property type="project" value="InterPro"/>
</dbReference>
<evidence type="ECO:0000259" key="9">
    <source>
        <dbReference type="Pfam" id="PF22672"/>
    </source>
</evidence>
<name>A0A0L0CUJ7_PLAFA</name>
<dbReference type="Gene3D" id="1.20.58.1930">
    <property type="match status" value="2"/>
</dbReference>
<evidence type="ECO:0000259" key="4">
    <source>
        <dbReference type="Pfam" id="PF03011"/>
    </source>
</evidence>
<dbReference type="FunFam" id="1.20.58.830:FF:000021">
    <property type="entry name" value="Erythrocyte membrane protein 1, PfEMP1"/>
    <property type="match status" value="1"/>
</dbReference>
<dbReference type="InterPro" id="IPR042202">
    <property type="entry name" value="Duffy-ag-bd_sf"/>
</dbReference>